<protein>
    <submittedName>
        <fullName evidence="2">Phasin family protein</fullName>
    </submittedName>
</protein>
<dbReference type="PANTHER" id="PTHR38664:SF1">
    <property type="entry name" value="SLR0058 PROTEIN"/>
    <property type="match status" value="1"/>
</dbReference>
<dbReference type="PANTHER" id="PTHR38664">
    <property type="entry name" value="SLR0058 PROTEIN"/>
    <property type="match status" value="1"/>
</dbReference>
<comment type="caution">
    <text evidence="2">The sequence shown here is derived from an EMBL/GenBank/DDBJ whole genome shotgun (WGS) entry which is preliminary data.</text>
</comment>
<evidence type="ECO:0000313" key="3">
    <source>
        <dbReference type="Proteomes" id="UP001595556"/>
    </source>
</evidence>
<dbReference type="EMBL" id="JBHRTI010000003">
    <property type="protein sequence ID" value="MFC3147267.1"/>
    <property type="molecule type" value="Genomic_DNA"/>
</dbReference>
<sequence>MVKKLNKMASKAKAAPANQIASAVKDSAETILRAGQGAFAKVQTEGQKVLETLVREGMAMQKKGQRAAEDKVTEMTTKMNRVASDITSQANTTWDKLETVFEDRVARALNKLGVPTNRDIELLTKRVEQLTAQLAKLGGKPVAVVKTSAKPVAKAAAKKAPAKKLASKKPAAKKAA</sequence>
<dbReference type="Proteomes" id="UP001595556">
    <property type="component" value="Unassembled WGS sequence"/>
</dbReference>
<proteinExistence type="predicted"/>
<dbReference type="Pfam" id="PF05597">
    <property type="entry name" value="Phasin"/>
    <property type="match status" value="1"/>
</dbReference>
<gene>
    <name evidence="2" type="ORF">ACFOEN_06385</name>
</gene>
<reference evidence="3" key="1">
    <citation type="journal article" date="2019" name="Int. J. Syst. Evol. Microbiol.">
        <title>The Global Catalogue of Microorganisms (GCM) 10K type strain sequencing project: providing services to taxonomists for standard genome sequencing and annotation.</title>
        <authorList>
            <consortium name="The Broad Institute Genomics Platform"/>
            <consortium name="The Broad Institute Genome Sequencing Center for Infectious Disease"/>
            <person name="Wu L."/>
            <person name="Ma J."/>
        </authorList>
    </citation>
    <scope>NUCLEOTIDE SEQUENCE [LARGE SCALE GENOMIC DNA]</scope>
    <source>
        <strain evidence="3">KCTC 52168</strain>
    </source>
</reference>
<dbReference type="RefSeq" id="WP_377302139.1">
    <property type="nucleotide sequence ID" value="NZ_CP180191.1"/>
</dbReference>
<dbReference type="InterPro" id="IPR008769">
    <property type="entry name" value="PhaF_PhaI"/>
</dbReference>
<feature type="compositionally biased region" description="Basic residues" evidence="1">
    <location>
        <begin position="156"/>
        <end position="176"/>
    </location>
</feature>
<feature type="region of interest" description="Disordered" evidence="1">
    <location>
        <begin position="1"/>
        <end position="20"/>
    </location>
</feature>
<evidence type="ECO:0000313" key="2">
    <source>
        <dbReference type="EMBL" id="MFC3147267.1"/>
    </source>
</evidence>
<organism evidence="2 3">
    <name type="scientific">Piscinibacterium candidicorallinum</name>
    <dbReference type="NCBI Taxonomy" id="1793872"/>
    <lineage>
        <taxon>Bacteria</taxon>
        <taxon>Pseudomonadati</taxon>
        <taxon>Pseudomonadota</taxon>
        <taxon>Betaproteobacteria</taxon>
        <taxon>Burkholderiales</taxon>
        <taxon>Piscinibacterium</taxon>
    </lineage>
</organism>
<feature type="region of interest" description="Disordered" evidence="1">
    <location>
        <begin position="150"/>
        <end position="176"/>
    </location>
</feature>
<dbReference type="NCBIfam" id="TIGR01837">
    <property type="entry name" value="PHA_granule_1"/>
    <property type="match status" value="1"/>
</dbReference>
<keyword evidence="3" id="KW-1185">Reference proteome</keyword>
<accession>A0ABV7H7G2</accession>
<evidence type="ECO:0000256" key="1">
    <source>
        <dbReference type="SAM" id="MobiDB-lite"/>
    </source>
</evidence>
<name>A0ABV7H7G2_9BURK</name>